<feature type="transmembrane region" description="Helical" evidence="6">
    <location>
        <begin position="7"/>
        <end position="28"/>
    </location>
</feature>
<dbReference type="EMBL" id="SMSI01000001">
    <property type="protein sequence ID" value="TDH37985.1"/>
    <property type="molecule type" value="Genomic_DNA"/>
</dbReference>
<sequence>MRKIIKFLIAGGTGFIVDMAVLFLVLHYTPFGPYVGRALAIAAAMTCTWMINRRFTFDASGRTLRAEGARYGSVGLASALINYGVFSAIIALAPGISPFLALIVSSASATVFSYLGYSHFVFGKPKAETELN</sequence>
<dbReference type="InterPro" id="IPR051401">
    <property type="entry name" value="GtrA_CellWall_Glycosyl"/>
</dbReference>
<reference evidence="8 9" key="1">
    <citation type="journal article" date="2013" name="Int. J. Syst. Evol. Microbiol.">
        <title>Hoeflea suaedae sp. nov., an endophytic bacterium isolated from the root of the halophyte Suaeda maritima.</title>
        <authorList>
            <person name="Chung E.J."/>
            <person name="Park J.A."/>
            <person name="Pramanik P."/>
            <person name="Bibi F."/>
            <person name="Jeon C.O."/>
            <person name="Chung Y.R."/>
        </authorList>
    </citation>
    <scope>NUCLEOTIDE SEQUENCE [LARGE SCALE GENOMIC DNA]</scope>
    <source>
        <strain evidence="8 9">YC6898</strain>
    </source>
</reference>
<keyword evidence="9" id="KW-1185">Reference proteome</keyword>
<feature type="transmembrane region" description="Helical" evidence="6">
    <location>
        <begin position="99"/>
        <end position="117"/>
    </location>
</feature>
<feature type="transmembrane region" description="Helical" evidence="6">
    <location>
        <begin position="71"/>
        <end position="93"/>
    </location>
</feature>
<gene>
    <name evidence="8" type="ORF">E2A64_02300</name>
</gene>
<feature type="domain" description="GtrA/DPMS transmembrane" evidence="7">
    <location>
        <begin position="6"/>
        <end position="122"/>
    </location>
</feature>
<name>A0A4V6PK15_9HYPH</name>
<dbReference type="Pfam" id="PF04138">
    <property type="entry name" value="GtrA_DPMS_TM"/>
    <property type="match status" value="1"/>
</dbReference>
<dbReference type="OrthoDB" id="7360864at2"/>
<organism evidence="8 9">
    <name type="scientific">Pseudohoeflea suaedae</name>
    <dbReference type="NCBI Taxonomy" id="877384"/>
    <lineage>
        <taxon>Bacteria</taxon>
        <taxon>Pseudomonadati</taxon>
        <taxon>Pseudomonadota</taxon>
        <taxon>Alphaproteobacteria</taxon>
        <taxon>Hyphomicrobiales</taxon>
        <taxon>Rhizobiaceae</taxon>
        <taxon>Pseudohoeflea</taxon>
    </lineage>
</organism>
<evidence type="ECO:0000256" key="2">
    <source>
        <dbReference type="ARBA" id="ARBA00009399"/>
    </source>
</evidence>
<dbReference type="PANTHER" id="PTHR38459:SF1">
    <property type="entry name" value="PROPHAGE BACTOPRENOL-LINKED GLUCOSE TRANSLOCASE HOMOLOG"/>
    <property type="match status" value="1"/>
</dbReference>
<evidence type="ECO:0000256" key="4">
    <source>
        <dbReference type="ARBA" id="ARBA00022989"/>
    </source>
</evidence>
<dbReference type="AlphaFoldDB" id="A0A4V6PK15"/>
<accession>A0A4V6PK15</accession>
<evidence type="ECO:0000256" key="1">
    <source>
        <dbReference type="ARBA" id="ARBA00004141"/>
    </source>
</evidence>
<comment type="similarity">
    <text evidence="2">Belongs to the GtrA family.</text>
</comment>
<dbReference type="PANTHER" id="PTHR38459">
    <property type="entry name" value="PROPHAGE BACTOPRENOL-LINKED GLUCOSE TRANSLOCASE HOMOLOG"/>
    <property type="match status" value="1"/>
</dbReference>
<dbReference type="InterPro" id="IPR007267">
    <property type="entry name" value="GtrA_DPMS_TM"/>
</dbReference>
<comment type="subcellular location">
    <subcellularLocation>
        <location evidence="1">Membrane</location>
        <topology evidence="1">Multi-pass membrane protein</topology>
    </subcellularLocation>
</comment>
<dbReference type="Proteomes" id="UP000295131">
    <property type="component" value="Unassembled WGS sequence"/>
</dbReference>
<evidence type="ECO:0000313" key="8">
    <source>
        <dbReference type="EMBL" id="TDH37985.1"/>
    </source>
</evidence>
<evidence type="ECO:0000259" key="7">
    <source>
        <dbReference type="Pfam" id="PF04138"/>
    </source>
</evidence>
<comment type="caution">
    <text evidence="8">The sequence shown here is derived from an EMBL/GenBank/DDBJ whole genome shotgun (WGS) entry which is preliminary data.</text>
</comment>
<keyword evidence="5 6" id="KW-0472">Membrane</keyword>
<evidence type="ECO:0000313" key="9">
    <source>
        <dbReference type="Proteomes" id="UP000295131"/>
    </source>
</evidence>
<keyword evidence="4 6" id="KW-1133">Transmembrane helix</keyword>
<dbReference type="RefSeq" id="WP_133282822.1">
    <property type="nucleotide sequence ID" value="NZ_SMSI01000001.1"/>
</dbReference>
<protein>
    <submittedName>
        <fullName evidence="8">GtrA family protein</fullName>
    </submittedName>
</protein>
<evidence type="ECO:0000256" key="3">
    <source>
        <dbReference type="ARBA" id="ARBA00022692"/>
    </source>
</evidence>
<keyword evidence="3 6" id="KW-0812">Transmembrane</keyword>
<evidence type="ECO:0000256" key="5">
    <source>
        <dbReference type="ARBA" id="ARBA00023136"/>
    </source>
</evidence>
<dbReference type="GO" id="GO:0000271">
    <property type="term" value="P:polysaccharide biosynthetic process"/>
    <property type="evidence" value="ECO:0007669"/>
    <property type="project" value="InterPro"/>
</dbReference>
<evidence type="ECO:0000256" key="6">
    <source>
        <dbReference type="SAM" id="Phobius"/>
    </source>
</evidence>
<proteinExistence type="inferred from homology"/>
<feature type="transmembrane region" description="Helical" evidence="6">
    <location>
        <begin position="34"/>
        <end position="51"/>
    </location>
</feature>
<dbReference type="GO" id="GO:0005886">
    <property type="term" value="C:plasma membrane"/>
    <property type="evidence" value="ECO:0007669"/>
    <property type="project" value="TreeGrafter"/>
</dbReference>